<name>A0ACB6QVK6_9PLEO</name>
<sequence>MDLAQRLAPFQLDAAPPDEELPDYEAQTPPIYDGEEFETPILNYHLRQVNRKLQILVPFGPIANTSYHIISHASFRLFSKKPDMEIVRLSRGQYIQESIASVRFNNDGPLPWRPRASFTHTDSEGTNTYSTESKNFTDWTVEIGGITYVWRLEVRPVSLVLSEKSSSIAVARFTYSICGTLARNGAEVGELTVYRDGLTEDREGIEKIVCGLLVALVHFKRMGRHYWNDASVRADSLSRAHLPSHSVFSASSSTL</sequence>
<accession>A0ACB6QVK6</accession>
<dbReference type="Proteomes" id="UP000799755">
    <property type="component" value="Unassembled WGS sequence"/>
</dbReference>
<comment type="caution">
    <text evidence="1">The sequence shown here is derived from an EMBL/GenBank/DDBJ whole genome shotgun (WGS) entry which is preliminary data.</text>
</comment>
<evidence type="ECO:0000313" key="1">
    <source>
        <dbReference type="EMBL" id="KAF2471044.1"/>
    </source>
</evidence>
<evidence type="ECO:0000313" key="2">
    <source>
        <dbReference type="Proteomes" id="UP000799755"/>
    </source>
</evidence>
<protein>
    <submittedName>
        <fullName evidence="1">Uncharacterized protein</fullName>
    </submittedName>
</protein>
<keyword evidence="2" id="KW-1185">Reference proteome</keyword>
<reference evidence="1" key="1">
    <citation type="journal article" date="2020" name="Stud. Mycol.">
        <title>101 Dothideomycetes genomes: a test case for predicting lifestyles and emergence of pathogens.</title>
        <authorList>
            <person name="Haridas S."/>
            <person name="Albert R."/>
            <person name="Binder M."/>
            <person name="Bloem J."/>
            <person name="Labutti K."/>
            <person name="Salamov A."/>
            <person name="Andreopoulos B."/>
            <person name="Baker S."/>
            <person name="Barry K."/>
            <person name="Bills G."/>
            <person name="Bluhm B."/>
            <person name="Cannon C."/>
            <person name="Castanera R."/>
            <person name="Culley D."/>
            <person name="Daum C."/>
            <person name="Ezra D."/>
            <person name="Gonzalez J."/>
            <person name="Henrissat B."/>
            <person name="Kuo A."/>
            <person name="Liang C."/>
            <person name="Lipzen A."/>
            <person name="Lutzoni F."/>
            <person name="Magnuson J."/>
            <person name="Mondo S."/>
            <person name="Nolan M."/>
            <person name="Ohm R."/>
            <person name="Pangilinan J."/>
            <person name="Park H.-J."/>
            <person name="Ramirez L."/>
            <person name="Alfaro M."/>
            <person name="Sun H."/>
            <person name="Tritt A."/>
            <person name="Yoshinaga Y."/>
            <person name="Zwiers L.-H."/>
            <person name="Turgeon B."/>
            <person name="Goodwin S."/>
            <person name="Spatafora J."/>
            <person name="Crous P."/>
            <person name="Grigoriev I."/>
        </authorList>
    </citation>
    <scope>NUCLEOTIDE SEQUENCE</scope>
    <source>
        <strain evidence="1">ATCC 200398</strain>
    </source>
</reference>
<gene>
    <name evidence="1" type="ORF">BDR25DRAFT_303588</name>
</gene>
<organism evidence="1 2">
    <name type="scientific">Lindgomyces ingoldianus</name>
    <dbReference type="NCBI Taxonomy" id="673940"/>
    <lineage>
        <taxon>Eukaryota</taxon>
        <taxon>Fungi</taxon>
        <taxon>Dikarya</taxon>
        <taxon>Ascomycota</taxon>
        <taxon>Pezizomycotina</taxon>
        <taxon>Dothideomycetes</taxon>
        <taxon>Pleosporomycetidae</taxon>
        <taxon>Pleosporales</taxon>
        <taxon>Lindgomycetaceae</taxon>
        <taxon>Lindgomyces</taxon>
    </lineage>
</organism>
<proteinExistence type="predicted"/>
<dbReference type="EMBL" id="MU003506">
    <property type="protein sequence ID" value="KAF2471044.1"/>
    <property type="molecule type" value="Genomic_DNA"/>
</dbReference>